<dbReference type="EMBL" id="CU207366">
    <property type="protein sequence ID" value="CAL65722.1"/>
    <property type="molecule type" value="Genomic_DNA"/>
</dbReference>
<evidence type="ECO:0000256" key="3">
    <source>
        <dbReference type="ARBA" id="ARBA00011738"/>
    </source>
</evidence>
<dbReference type="EC" id="6.3.2.30" evidence="4"/>
<dbReference type="AlphaFoldDB" id="A0LZC7"/>
<comment type="subunit">
    <text evidence="3">Homodimer.</text>
</comment>
<evidence type="ECO:0000256" key="10">
    <source>
        <dbReference type="ARBA" id="ARBA00031353"/>
    </source>
</evidence>
<dbReference type="Gene3D" id="3.90.190.20">
    <property type="entry name" value="Mur ligase, C-terminal domain"/>
    <property type="match status" value="1"/>
</dbReference>
<evidence type="ECO:0000256" key="1">
    <source>
        <dbReference type="ARBA" id="ARBA00003184"/>
    </source>
</evidence>
<accession>A0LZC7</accession>
<comment type="similarity">
    <text evidence="2">In the C-terminal section; belongs to the MurCDEF family.</text>
</comment>
<evidence type="ECO:0000256" key="7">
    <source>
        <dbReference type="ARBA" id="ARBA00022598"/>
    </source>
</evidence>
<organism evidence="15 16">
    <name type="scientific">Christiangramia forsetii (strain DSM 17595 / CGMCC 1.15422 / KT0803)</name>
    <name type="common">Gramella forsetii</name>
    <dbReference type="NCBI Taxonomy" id="411154"/>
    <lineage>
        <taxon>Bacteria</taxon>
        <taxon>Pseudomonadati</taxon>
        <taxon>Bacteroidota</taxon>
        <taxon>Flavobacteriia</taxon>
        <taxon>Flavobacteriales</taxon>
        <taxon>Flavobacteriaceae</taxon>
        <taxon>Christiangramia</taxon>
    </lineage>
</organism>
<comment type="function">
    <text evidence="1">Catalyzes the ATP-dependent polymerization of arginine and aspartate to multi-L-arginyl-poly-L-aspartic acid (cyanophycin; a water-insoluble reserve polymer).</text>
</comment>
<evidence type="ECO:0000256" key="12">
    <source>
        <dbReference type="ARBA" id="ARBA00048425"/>
    </source>
</evidence>
<dbReference type="RefSeq" id="WP_011708659.1">
    <property type="nucleotide sequence ID" value="NC_008571.1"/>
</dbReference>
<dbReference type="NCBIfam" id="TIGR02068">
    <property type="entry name" value="cya_phycin_syn"/>
    <property type="match status" value="1"/>
</dbReference>
<evidence type="ECO:0000313" key="15">
    <source>
        <dbReference type="EMBL" id="CAL65722.1"/>
    </source>
</evidence>
<dbReference type="Proteomes" id="UP000000755">
    <property type="component" value="Chromosome"/>
</dbReference>
<evidence type="ECO:0000256" key="13">
    <source>
        <dbReference type="PROSITE-ProRule" id="PRU00409"/>
    </source>
</evidence>
<keyword evidence="8 13" id="KW-0547">Nucleotide-binding</keyword>
<comment type="catalytic activity">
    <reaction evidence="12">
        <text>[L-4-(L-arginin-2-N-yl)aspartate](n) + L-aspartate + ATP = [L-4-(L-arginin-2-N-yl)aspartate](n)-L-aspartate + ADP + phosphate + H(+)</text>
        <dbReference type="Rhea" id="RHEA:13277"/>
        <dbReference type="Rhea" id="RHEA-COMP:13728"/>
        <dbReference type="Rhea" id="RHEA-COMP:13733"/>
        <dbReference type="ChEBI" id="CHEBI:15378"/>
        <dbReference type="ChEBI" id="CHEBI:29991"/>
        <dbReference type="ChEBI" id="CHEBI:30616"/>
        <dbReference type="ChEBI" id="CHEBI:43474"/>
        <dbReference type="ChEBI" id="CHEBI:137986"/>
        <dbReference type="ChEBI" id="CHEBI:137990"/>
        <dbReference type="ChEBI" id="CHEBI:456216"/>
        <dbReference type="EC" id="6.3.2.29"/>
    </reaction>
</comment>
<protein>
    <recommendedName>
        <fullName evidence="6">Cyanophycin synthetase</fullName>
        <ecNumber evidence="5">6.3.2.29</ecNumber>
        <ecNumber evidence="4">6.3.2.30</ecNumber>
    </recommendedName>
    <alternativeName>
        <fullName evidence="10">Cyanophycin synthase</fullName>
    </alternativeName>
</protein>
<dbReference type="OrthoDB" id="9803907at2"/>
<dbReference type="EC" id="6.3.2.29" evidence="5"/>
<keyword evidence="7 15" id="KW-0436">Ligase</keyword>
<proteinExistence type="inferred from homology"/>
<dbReference type="InterPro" id="IPR011810">
    <property type="entry name" value="Cya_phycin_syn"/>
</dbReference>
<comment type="catalytic activity">
    <reaction evidence="11">
        <text>[L-4-(L-arginin-2-N-yl)aspartate](n)-L-aspartate + L-arginine + ATP = [L-4-(L-arginin-2-N-yl)aspartate](n+1) + ADP + phosphate + H(+)</text>
        <dbReference type="Rhea" id="RHEA:23888"/>
        <dbReference type="Rhea" id="RHEA-COMP:13732"/>
        <dbReference type="Rhea" id="RHEA-COMP:13733"/>
        <dbReference type="ChEBI" id="CHEBI:15378"/>
        <dbReference type="ChEBI" id="CHEBI:30616"/>
        <dbReference type="ChEBI" id="CHEBI:32682"/>
        <dbReference type="ChEBI" id="CHEBI:43474"/>
        <dbReference type="ChEBI" id="CHEBI:137986"/>
        <dbReference type="ChEBI" id="CHEBI:137990"/>
        <dbReference type="ChEBI" id="CHEBI:456216"/>
        <dbReference type="EC" id="6.3.2.30"/>
    </reaction>
</comment>
<dbReference type="SUPFAM" id="SSF56059">
    <property type="entry name" value="Glutathione synthetase ATP-binding domain-like"/>
    <property type="match status" value="1"/>
</dbReference>
<dbReference type="GO" id="GO:0071160">
    <property type="term" value="F:cyanophycin synthetase activity (L-aspartate-adding)"/>
    <property type="evidence" value="ECO:0007669"/>
    <property type="project" value="UniProtKB-EC"/>
</dbReference>
<gene>
    <name evidence="15" type="primary">cphA</name>
    <name evidence="15" type="ordered locus">GFO_0745</name>
</gene>
<dbReference type="Pfam" id="PF02875">
    <property type="entry name" value="Mur_ligase_C"/>
    <property type="match status" value="1"/>
</dbReference>
<reference evidence="15 16" key="1">
    <citation type="journal article" date="2006" name="Environ. Microbiol.">
        <title>Whole genome analysis of the marine Bacteroidetes'Gramella forsetii' reveals adaptations to degradation of polymeric organic matter.</title>
        <authorList>
            <person name="Bauer M."/>
            <person name="Kube M."/>
            <person name="Teeling H."/>
            <person name="Richter M."/>
            <person name="Lombardot T."/>
            <person name="Allers E."/>
            <person name="Wuerdemann C.A."/>
            <person name="Quast C."/>
            <person name="Kuhl H."/>
            <person name="Knaust F."/>
            <person name="Woebken D."/>
            <person name="Bischof K."/>
            <person name="Mussmann M."/>
            <person name="Choudhuri J.V."/>
            <person name="Meyer F."/>
            <person name="Reinhardt R."/>
            <person name="Amann R.I."/>
            <person name="Gloeckner F.O."/>
        </authorList>
    </citation>
    <scope>NUCLEOTIDE SEQUENCE [LARGE SCALE GENOMIC DNA]</scope>
    <source>
        <strain evidence="15 16">KT0803</strain>
    </source>
</reference>
<evidence type="ECO:0000256" key="9">
    <source>
        <dbReference type="ARBA" id="ARBA00022840"/>
    </source>
</evidence>
<dbReference type="SUPFAM" id="SSF53244">
    <property type="entry name" value="MurD-like peptide ligases, peptide-binding domain"/>
    <property type="match status" value="1"/>
</dbReference>
<dbReference type="NCBIfam" id="NF010623">
    <property type="entry name" value="PRK14016.1"/>
    <property type="match status" value="1"/>
</dbReference>
<dbReference type="eggNOG" id="COG0189">
    <property type="taxonomic scope" value="Bacteria"/>
</dbReference>
<evidence type="ECO:0000256" key="6">
    <source>
        <dbReference type="ARBA" id="ARBA00022036"/>
    </source>
</evidence>
<dbReference type="InterPro" id="IPR044019">
    <property type="entry name" value="Cyanophycin_syn_N"/>
</dbReference>
<dbReference type="PANTHER" id="PTHR23135">
    <property type="entry name" value="MUR LIGASE FAMILY MEMBER"/>
    <property type="match status" value="1"/>
</dbReference>
<dbReference type="Pfam" id="PF02786">
    <property type="entry name" value="CPSase_L_D2"/>
    <property type="match status" value="1"/>
</dbReference>
<dbReference type="Pfam" id="PF08245">
    <property type="entry name" value="Mur_ligase_M"/>
    <property type="match status" value="1"/>
</dbReference>
<dbReference type="GO" id="GO:0071161">
    <property type="term" value="F:cyanophycin synthetase activity (L-arginine-adding)"/>
    <property type="evidence" value="ECO:0007669"/>
    <property type="project" value="UniProtKB-EC"/>
</dbReference>
<feature type="domain" description="ATP-grasp" evidence="14">
    <location>
        <begin position="221"/>
        <end position="474"/>
    </location>
</feature>
<dbReference type="PANTHER" id="PTHR23135:SF18">
    <property type="entry name" value="CYANOPHYCIN SYNTHETASE"/>
    <property type="match status" value="1"/>
</dbReference>
<dbReference type="GO" id="GO:0005524">
    <property type="term" value="F:ATP binding"/>
    <property type="evidence" value="ECO:0007669"/>
    <property type="project" value="UniProtKB-UniRule"/>
</dbReference>
<dbReference type="PROSITE" id="PS50975">
    <property type="entry name" value="ATP_GRASP"/>
    <property type="match status" value="1"/>
</dbReference>
<keyword evidence="9 13" id="KW-0067">ATP-binding</keyword>
<dbReference type="InterPro" id="IPR036615">
    <property type="entry name" value="Mur_ligase_C_dom_sf"/>
</dbReference>
<name>A0LZC7_CHRFK</name>
<dbReference type="InterPro" id="IPR004101">
    <property type="entry name" value="Mur_ligase_C"/>
</dbReference>
<sequence length="895" mass="99180">MKIRKIRAMRGPNYWSVNRHQLIVMVLDLEEMENYPTNKIPGFNERIINLLPGLKEHYCSENRPGGFITRLELGTWMGHVIEHVALEIQTMAEMDTGFGRTRDYGEKGVYHVVFSYVEENAGFYAAKAAVAICEALIEGKDYDLDKDIQELRELREDGRLGPSTESIIREAEKRGIPWIRLNESSFCQLGYGACQQRIQATVTSKTSNIAVEIACNKEETKYLLQQAAIKVPEGESVRNVEELKSAVNSLGFPLAIKPTDGNHGRGITSGIQNMEEAISAFHNAEKISNNILVEKHISGADYRLLVVNFKLVAAAKRTPASITGDGKSTIQELVDEVNSDPRRGYRHEKVLTRIDLNTISLQLIKKKGYDLHSVLSKGEVLLLKDTANLSTGGTAEDVTTIVHSSNIFMAERIARLIDLDICGIDIITSDISKPIDETGGAVIEVNAGPGFRMHLAPTLGLPRNVAAPVLDALFPGKNDTGRIPLIAITGTNGKTTTTRLIAHIAKLSGKLVGYTTSDGVYIQNRMVMSGDCTGPKSTELVLRDPTINFAVLECARGGLLRSGLAFQESDIGIVTNVEGDHLGLGGIHTIDQLARLKSVIPETVKPDGYAILNADDDLVYDMRHELRCKLALFSMDENNPRIKRFQEEGGITAIYEEGYVTITSGVWKMRVMKAEEIPLTFEARAHFMIQNILPAILAVHLKGISIQDMKAALQSFIPSDSQTPGRLNFFKFRKFSFLLDYAHNPSGMKALQKFTDTFTESYKIGIIAGIGDRLERDTVKIGSIAAEMFDEIIIRNDRDLRGKSADHLIQLIKEGIQKIDPLKVVSLIPSETDAIKQATQKAPKNSLIILCSDSIVASLELLKELKANEEKEKMHEVKAQKRKYKFRVNPKSKIT</sequence>
<evidence type="ECO:0000256" key="5">
    <source>
        <dbReference type="ARBA" id="ARBA00013005"/>
    </source>
</evidence>
<dbReference type="SUPFAM" id="SSF53623">
    <property type="entry name" value="MurD-like peptide ligases, catalytic domain"/>
    <property type="match status" value="1"/>
</dbReference>
<evidence type="ECO:0000256" key="2">
    <source>
        <dbReference type="ARBA" id="ARBA00009060"/>
    </source>
</evidence>
<dbReference type="GO" id="GO:0046872">
    <property type="term" value="F:metal ion binding"/>
    <property type="evidence" value="ECO:0007669"/>
    <property type="project" value="InterPro"/>
</dbReference>
<dbReference type="InterPro" id="IPR036565">
    <property type="entry name" value="Mur-like_cat_sf"/>
</dbReference>
<dbReference type="InterPro" id="IPR011761">
    <property type="entry name" value="ATP-grasp"/>
</dbReference>
<dbReference type="Gene3D" id="3.40.1190.10">
    <property type="entry name" value="Mur-like, catalytic domain"/>
    <property type="match status" value="1"/>
</dbReference>
<evidence type="ECO:0000256" key="4">
    <source>
        <dbReference type="ARBA" id="ARBA00012968"/>
    </source>
</evidence>
<dbReference type="eggNOG" id="COG0769">
    <property type="taxonomic scope" value="Bacteria"/>
</dbReference>
<evidence type="ECO:0000259" key="14">
    <source>
        <dbReference type="PROSITE" id="PS50975"/>
    </source>
</evidence>
<evidence type="ECO:0000256" key="8">
    <source>
        <dbReference type="ARBA" id="ARBA00022741"/>
    </source>
</evidence>
<dbReference type="KEGG" id="gfo:GFO_0745"/>
<evidence type="ECO:0000313" key="16">
    <source>
        <dbReference type="Proteomes" id="UP000000755"/>
    </source>
</evidence>
<dbReference type="InterPro" id="IPR013221">
    <property type="entry name" value="Mur_ligase_cen"/>
</dbReference>
<dbReference type="Gene3D" id="3.30.470.20">
    <property type="entry name" value="ATP-grasp fold, B domain"/>
    <property type="match status" value="2"/>
</dbReference>
<dbReference type="HOGENOM" id="CLU_016806_0_0_10"/>
<dbReference type="InterPro" id="IPR005479">
    <property type="entry name" value="CPAse_ATP-bd"/>
</dbReference>
<evidence type="ECO:0000256" key="11">
    <source>
        <dbReference type="ARBA" id="ARBA00048094"/>
    </source>
</evidence>
<dbReference type="Pfam" id="PF18921">
    <property type="entry name" value="Cyanophycin_syn"/>
    <property type="match status" value="1"/>
</dbReference>
<dbReference type="STRING" id="411154.GFO_0745"/>